<dbReference type="SUPFAM" id="SSF51182">
    <property type="entry name" value="RmlC-like cupins"/>
    <property type="match status" value="1"/>
</dbReference>
<dbReference type="GO" id="GO:0008270">
    <property type="term" value="F:zinc ion binding"/>
    <property type="evidence" value="ECO:0007669"/>
    <property type="project" value="InterPro"/>
</dbReference>
<dbReference type="RefSeq" id="WP_227907996.1">
    <property type="nucleotide sequence ID" value="NZ_CP095461.1"/>
</dbReference>
<dbReference type="GO" id="GO:0009298">
    <property type="term" value="P:GDP-mannose biosynthetic process"/>
    <property type="evidence" value="ECO:0007669"/>
    <property type="project" value="InterPro"/>
</dbReference>
<dbReference type="PIRSF" id="PIRSF001480">
    <property type="entry name" value="Mannose-6-phosphate_isomerase"/>
    <property type="match status" value="1"/>
</dbReference>
<dbReference type="EC" id="5.3.1.8" evidence="3"/>
<dbReference type="InterPro" id="IPR014710">
    <property type="entry name" value="RmlC-like_jellyroll"/>
</dbReference>
<dbReference type="GO" id="GO:0005975">
    <property type="term" value="P:carbohydrate metabolic process"/>
    <property type="evidence" value="ECO:0007669"/>
    <property type="project" value="InterPro"/>
</dbReference>
<evidence type="ECO:0000256" key="5">
    <source>
        <dbReference type="ARBA" id="ARBA00022833"/>
    </source>
</evidence>
<protein>
    <recommendedName>
        <fullName evidence="3">mannose-6-phosphate isomerase</fullName>
        <ecNumber evidence="3">5.3.1.8</ecNumber>
    </recommendedName>
</protein>
<keyword evidence="4 8" id="KW-0479">Metal-binding</keyword>
<evidence type="ECO:0000256" key="2">
    <source>
        <dbReference type="ARBA" id="ARBA00010772"/>
    </source>
</evidence>
<dbReference type="Pfam" id="PF20511">
    <property type="entry name" value="PMI_typeI_cat"/>
    <property type="match status" value="1"/>
</dbReference>
<accession>A0A9X1M2R8</accession>
<dbReference type="InterPro" id="IPR018050">
    <property type="entry name" value="Pmannose_isomerase-type1_CS"/>
</dbReference>
<feature type="binding site" evidence="8">
    <location>
        <position position="284"/>
    </location>
    <ligand>
        <name>Zn(2+)</name>
        <dbReference type="ChEBI" id="CHEBI:29105"/>
    </ligand>
</feature>
<dbReference type="PRINTS" id="PR00714">
    <property type="entry name" value="MAN6PISMRASE"/>
</dbReference>
<evidence type="ECO:0000313" key="11">
    <source>
        <dbReference type="Proteomes" id="UP001139264"/>
    </source>
</evidence>
<feature type="domain" description="Phosphomannose isomerase type I catalytic" evidence="9">
    <location>
        <begin position="3"/>
        <end position="149"/>
    </location>
</feature>
<evidence type="ECO:0000256" key="8">
    <source>
        <dbReference type="PIRSR" id="PIRSR001480-2"/>
    </source>
</evidence>
<proteinExistence type="inferred from homology"/>
<dbReference type="Gene3D" id="2.60.120.10">
    <property type="entry name" value="Jelly Rolls"/>
    <property type="match status" value="2"/>
</dbReference>
<evidence type="ECO:0000313" key="10">
    <source>
        <dbReference type="EMBL" id="MCC3269602.1"/>
    </source>
</evidence>
<feature type="binding site" evidence="8">
    <location>
        <position position="99"/>
    </location>
    <ligand>
        <name>Zn(2+)</name>
        <dbReference type="ChEBI" id="CHEBI:29105"/>
    </ligand>
</feature>
<dbReference type="Gene3D" id="1.10.441.10">
    <property type="entry name" value="Phosphomannose Isomerase, domain 2"/>
    <property type="match status" value="1"/>
</dbReference>
<evidence type="ECO:0000256" key="4">
    <source>
        <dbReference type="ARBA" id="ARBA00022723"/>
    </source>
</evidence>
<dbReference type="CDD" id="cd07011">
    <property type="entry name" value="cupin_PMI_type_I_N"/>
    <property type="match status" value="1"/>
</dbReference>
<organism evidence="10 11">
    <name type="scientific">Arthrobacter gengyunqii</name>
    <dbReference type="NCBI Taxonomy" id="2886940"/>
    <lineage>
        <taxon>Bacteria</taxon>
        <taxon>Bacillati</taxon>
        <taxon>Actinomycetota</taxon>
        <taxon>Actinomycetes</taxon>
        <taxon>Micrococcales</taxon>
        <taxon>Micrococcaceae</taxon>
        <taxon>Arthrobacter</taxon>
    </lineage>
</organism>
<evidence type="ECO:0000256" key="6">
    <source>
        <dbReference type="ARBA" id="ARBA00023235"/>
    </source>
</evidence>
<feature type="binding site" evidence="8">
    <location>
        <position position="97"/>
    </location>
    <ligand>
        <name>Zn(2+)</name>
        <dbReference type="ChEBI" id="CHEBI:29105"/>
    </ligand>
</feature>
<dbReference type="PANTHER" id="PTHR10309">
    <property type="entry name" value="MANNOSE-6-PHOSPHATE ISOMERASE"/>
    <property type="match status" value="1"/>
</dbReference>
<comment type="caution">
    <text evidence="10">The sequence shown here is derived from an EMBL/GenBank/DDBJ whole genome shotgun (WGS) entry which is preliminary data.</text>
</comment>
<name>A0A9X1M2R8_9MICC</name>
<sequence length="460" mass="48447">MYLLNNTIRPYAWGSVTAMAELFGREPTGEPEAELWIGAHPGAPSALVPPVPDAQTLDELIAADPQQMLGRETARAYGGVLPFLAKVLAAGSPLSLQVHPTQEQARAGFAAEEAAGLDRGAANRNYKDQNHKPEMIFALTPFEALCGFREPDEAADIFRAVVRAVDRQGREVPELLTWAVAELSSGHPAPDRLQRVFRALIEGGDEVRDAVQVTAAALAAGRDVGGATADAGKSGAAPYAKELATAVELNAYYPGDPGVLLSLLLNRASLQPGEAVYLPAGNVHAYLSGLGIEVMASSDNVLRGGLTPKHVDVPELLKTVDFRPRGIPSLEPVFTQMGQELYRPPFAEFALQRIELEQRVSDPGEGYSPAASMSGSDVSVLQNGPTVVIVVRGTVVLDSPKGDLVLETGQSAFIPAAEAPVIAKLSAHSAQHDDGALAFAVTVGSTEADVPDPAAPRLDL</sequence>
<dbReference type="EMBL" id="JAJFZP010000007">
    <property type="protein sequence ID" value="MCC3269602.1"/>
    <property type="molecule type" value="Genomic_DNA"/>
</dbReference>
<keyword evidence="6 10" id="KW-0413">Isomerase</keyword>
<dbReference type="InterPro" id="IPR001250">
    <property type="entry name" value="Man6P_Isoase-1"/>
</dbReference>
<evidence type="ECO:0000256" key="1">
    <source>
        <dbReference type="ARBA" id="ARBA00000757"/>
    </source>
</evidence>
<dbReference type="PROSITE" id="PS00965">
    <property type="entry name" value="PMI_I_1"/>
    <property type="match status" value="1"/>
</dbReference>
<dbReference type="NCBIfam" id="TIGR00218">
    <property type="entry name" value="manA"/>
    <property type="match status" value="1"/>
</dbReference>
<dbReference type="Proteomes" id="UP001139264">
    <property type="component" value="Unassembled WGS sequence"/>
</dbReference>
<evidence type="ECO:0000256" key="3">
    <source>
        <dbReference type="ARBA" id="ARBA00011956"/>
    </source>
</evidence>
<reference evidence="10" key="1">
    <citation type="submission" date="2021-10" db="EMBL/GenBank/DDBJ databases">
        <title>Novel species in genus Arthrobacter.</title>
        <authorList>
            <person name="Liu Y."/>
        </authorList>
    </citation>
    <scope>NUCLEOTIDE SEQUENCE</scope>
    <source>
        <strain evidence="10">Zg-Y809</strain>
    </source>
</reference>
<dbReference type="InterPro" id="IPR046457">
    <property type="entry name" value="PMI_typeI_cat"/>
</dbReference>
<feature type="active site" evidence="7">
    <location>
        <position position="303"/>
    </location>
</feature>
<feature type="binding site" evidence="8">
    <location>
        <position position="134"/>
    </location>
    <ligand>
        <name>Zn(2+)</name>
        <dbReference type="ChEBI" id="CHEBI:29105"/>
    </ligand>
</feature>
<evidence type="ECO:0000256" key="7">
    <source>
        <dbReference type="PIRSR" id="PIRSR001480-1"/>
    </source>
</evidence>
<dbReference type="GO" id="GO:0004476">
    <property type="term" value="F:mannose-6-phosphate isomerase activity"/>
    <property type="evidence" value="ECO:0007669"/>
    <property type="project" value="UniProtKB-EC"/>
</dbReference>
<comment type="cofactor">
    <cofactor evidence="8">
        <name>Zn(2+)</name>
        <dbReference type="ChEBI" id="CHEBI:29105"/>
    </cofactor>
    <text evidence="8">Binds 1 zinc ion per subunit.</text>
</comment>
<keyword evidence="5 8" id="KW-0862">Zinc</keyword>
<dbReference type="GO" id="GO:0005829">
    <property type="term" value="C:cytosol"/>
    <property type="evidence" value="ECO:0007669"/>
    <property type="project" value="TreeGrafter"/>
</dbReference>
<comment type="similarity">
    <text evidence="2">Belongs to the mannose-6-phosphate isomerase type 1 family.</text>
</comment>
<gene>
    <name evidence="10" type="primary">manA</name>
    <name evidence="10" type="ORF">LJ751_09525</name>
</gene>
<evidence type="ECO:0000259" key="9">
    <source>
        <dbReference type="Pfam" id="PF20511"/>
    </source>
</evidence>
<dbReference type="AlphaFoldDB" id="A0A9X1M2R8"/>
<comment type="catalytic activity">
    <reaction evidence="1">
        <text>D-mannose 6-phosphate = D-fructose 6-phosphate</text>
        <dbReference type="Rhea" id="RHEA:12356"/>
        <dbReference type="ChEBI" id="CHEBI:58735"/>
        <dbReference type="ChEBI" id="CHEBI:61527"/>
        <dbReference type="EC" id="5.3.1.8"/>
    </reaction>
</comment>
<dbReference type="InterPro" id="IPR011051">
    <property type="entry name" value="RmlC_Cupin_sf"/>
</dbReference>
<dbReference type="PANTHER" id="PTHR10309:SF0">
    <property type="entry name" value="MANNOSE-6-PHOSPHATE ISOMERASE"/>
    <property type="match status" value="1"/>
</dbReference>
<dbReference type="InterPro" id="IPR016305">
    <property type="entry name" value="Mannose-6-P_Isomerase"/>
</dbReference>